<dbReference type="InterPro" id="IPR010084">
    <property type="entry name" value="FabZ"/>
</dbReference>
<dbReference type="GO" id="GO:0016020">
    <property type="term" value="C:membrane"/>
    <property type="evidence" value="ECO:0007669"/>
    <property type="project" value="GOC"/>
</dbReference>
<keyword evidence="6 9" id="KW-0443">Lipid metabolism</keyword>
<dbReference type="GO" id="GO:0019171">
    <property type="term" value="F:(3R)-hydroxyacyl-[acyl-carrier-protein] dehydratase activity"/>
    <property type="evidence" value="ECO:0007669"/>
    <property type="project" value="UniProtKB-EC"/>
</dbReference>
<evidence type="ECO:0000256" key="3">
    <source>
        <dbReference type="ARBA" id="ARBA00022490"/>
    </source>
</evidence>
<evidence type="ECO:0000256" key="4">
    <source>
        <dbReference type="ARBA" id="ARBA00022516"/>
    </source>
</evidence>
<dbReference type="InterPro" id="IPR013114">
    <property type="entry name" value="FabA_FabZ"/>
</dbReference>
<keyword evidence="5 9" id="KW-0441">Lipid A biosynthesis</keyword>
<dbReference type="HAMAP" id="MF_00406">
    <property type="entry name" value="FabZ"/>
    <property type="match status" value="1"/>
</dbReference>
<accession>A0A1I7NFV8</accession>
<keyword evidence="11" id="KW-1185">Reference proteome</keyword>
<proteinExistence type="inferred from homology"/>
<feature type="active site" evidence="9">
    <location>
        <position position="60"/>
    </location>
</feature>
<dbReference type="OrthoDB" id="9772788at2"/>
<dbReference type="Gene3D" id="3.10.129.10">
    <property type="entry name" value="Hotdog Thioesterase"/>
    <property type="match status" value="1"/>
</dbReference>
<evidence type="ECO:0000256" key="7">
    <source>
        <dbReference type="ARBA" id="ARBA00023239"/>
    </source>
</evidence>
<sequence>MEGKATAVKTLGTADINRVMKLLPHRYPFLLVDRMYDMDADESCVGVKNVTINEPFFQGHFPQFPVMPGVLIIEGLAQTAGALCVSNVGHDYKAELVYFMGIDNAKFRKPVLPGDQLHYHVRKVRNRGRVWRFKCEAKVNGKTVAEAEISAMLADTADARAFASQNG</sequence>
<dbReference type="FunFam" id="3.10.129.10:FF:000001">
    <property type="entry name" value="3-hydroxyacyl-[acyl-carrier-protein] dehydratase FabZ"/>
    <property type="match status" value="1"/>
</dbReference>
<comment type="function">
    <text evidence="8 9">Involved in unsaturated fatty acids biosynthesis. Catalyzes the dehydration of short chain beta-hydroxyacyl-ACPs and long chain saturated and unsaturated beta-hydroxyacyl-ACPs.</text>
</comment>
<dbReference type="CDD" id="cd01288">
    <property type="entry name" value="FabZ"/>
    <property type="match status" value="1"/>
</dbReference>
<dbReference type="SUPFAM" id="SSF54637">
    <property type="entry name" value="Thioesterase/thiol ester dehydrase-isomerase"/>
    <property type="match status" value="1"/>
</dbReference>
<dbReference type="NCBIfam" id="NF000582">
    <property type="entry name" value="PRK00006.1"/>
    <property type="match status" value="1"/>
</dbReference>
<name>A0A1I7NFV8_9HYPH</name>
<evidence type="ECO:0000256" key="9">
    <source>
        <dbReference type="HAMAP-Rule" id="MF_00406"/>
    </source>
</evidence>
<dbReference type="GO" id="GO:0005737">
    <property type="term" value="C:cytoplasm"/>
    <property type="evidence" value="ECO:0007669"/>
    <property type="project" value="UniProtKB-SubCell"/>
</dbReference>
<dbReference type="AlphaFoldDB" id="A0A1I7NFV8"/>
<dbReference type="PANTHER" id="PTHR30272">
    <property type="entry name" value="3-HYDROXYACYL-[ACYL-CARRIER-PROTEIN] DEHYDRATASE"/>
    <property type="match status" value="1"/>
</dbReference>
<evidence type="ECO:0000313" key="10">
    <source>
        <dbReference type="EMBL" id="SFV33551.1"/>
    </source>
</evidence>
<evidence type="ECO:0000313" key="11">
    <source>
        <dbReference type="Proteomes" id="UP000199423"/>
    </source>
</evidence>
<dbReference type="Proteomes" id="UP000199423">
    <property type="component" value="Unassembled WGS sequence"/>
</dbReference>
<keyword evidence="4 9" id="KW-0444">Lipid biosynthesis</keyword>
<dbReference type="Pfam" id="PF07977">
    <property type="entry name" value="FabA"/>
    <property type="match status" value="1"/>
</dbReference>
<dbReference type="STRING" id="51670.SAMN04488557_2033"/>
<keyword evidence="7 9" id="KW-0456">Lyase</keyword>
<evidence type="ECO:0000256" key="8">
    <source>
        <dbReference type="ARBA" id="ARBA00025049"/>
    </source>
</evidence>
<protein>
    <recommendedName>
        <fullName evidence="9">3-hydroxyacyl-[acyl-carrier-protein] dehydratase FabZ</fullName>
        <ecNumber evidence="9">4.2.1.59</ecNumber>
    </recommendedName>
    <alternativeName>
        <fullName evidence="9">(3R)-hydroxymyristoyl-[acyl-carrier-protein] dehydratase</fullName>
        <shortName evidence="9">(3R)-hydroxymyristoyl-ACP dehydrase</shortName>
    </alternativeName>
    <alternativeName>
        <fullName evidence="9">Beta-hydroxyacyl-ACP dehydratase</fullName>
    </alternativeName>
</protein>
<dbReference type="PANTHER" id="PTHR30272:SF1">
    <property type="entry name" value="3-HYDROXYACYL-[ACYL-CARRIER-PROTEIN] DEHYDRATASE"/>
    <property type="match status" value="1"/>
</dbReference>
<evidence type="ECO:0000256" key="6">
    <source>
        <dbReference type="ARBA" id="ARBA00023098"/>
    </source>
</evidence>
<evidence type="ECO:0000256" key="1">
    <source>
        <dbReference type="ARBA" id="ARBA00004496"/>
    </source>
</evidence>
<gene>
    <name evidence="9" type="primary">fabZ</name>
    <name evidence="10" type="ORF">SAMN04488557_2033</name>
</gene>
<dbReference type="RefSeq" id="WP_045835644.1">
    <property type="nucleotide sequence ID" value="NZ_FPCH01000002.1"/>
</dbReference>
<dbReference type="NCBIfam" id="TIGR01750">
    <property type="entry name" value="fabZ"/>
    <property type="match status" value="1"/>
</dbReference>
<comment type="subcellular location">
    <subcellularLocation>
        <location evidence="1 9">Cytoplasm</location>
    </subcellularLocation>
</comment>
<dbReference type="EC" id="4.2.1.59" evidence="9"/>
<organism evidence="10 11">
    <name type="scientific">Hyphomicrobium facile</name>
    <dbReference type="NCBI Taxonomy" id="51670"/>
    <lineage>
        <taxon>Bacteria</taxon>
        <taxon>Pseudomonadati</taxon>
        <taxon>Pseudomonadota</taxon>
        <taxon>Alphaproteobacteria</taxon>
        <taxon>Hyphomicrobiales</taxon>
        <taxon>Hyphomicrobiaceae</taxon>
        <taxon>Hyphomicrobium</taxon>
    </lineage>
</organism>
<dbReference type="GO" id="GO:0006633">
    <property type="term" value="P:fatty acid biosynthetic process"/>
    <property type="evidence" value="ECO:0007669"/>
    <property type="project" value="UniProtKB-UniRule"/>
</dbReference>
<evidence type="ECO:0000256" key="2">
    <source>
        <dbReference type="ARBA" id="ARBA00009174"/>
    </source>
</evidence>
<reference evidence="11" key="1">
    <citation type="submission" date="2016-10" db="EMBL/GenBank/DDBJ databases">
        <authorList>
            <person name="Varghese N."/>
            <person name="Submissions S."/>
        </authorList>
    </citation>
    <scope>NUCLEOTIDE SEQUENCE [LARGE SCALE GENOMIC DNA]</scope>
    <source>
        <strain evidence="11">DSM 1565</strain>
    </source>
</reference>
<evidence type="ECO:0000256" key="5">
    <source>
        <dbReference type="ARBA" id="ARBA00022556"/>
    </source>
</evidence>
<comment type="similarity">
    <text evidence="2 9">Belongs to the thioester dehydratase family. FabZ subfamily.</text>
</comment>
<dbReference type="GO" id="GO:0009245">
    <property type="term" value="P:lipid A biosynthetic process"/>
    <property type="evidence" value="ECO:0007669"/>
    <property type="project" value="UniProtKB-UniRule"/>
</dbReference>
<comment type="catalytic activity">
    <reaction evidence="9">
        <text>a (3R)-hydroxyacyl-[ACP] = a (2E)-enoyl-[ACP] + H2O</text>
        <dbReference type="Rhea" id="RHEA:13097"/>
        <dbReference type="Rhea" id="RHEA-COMP:9925"/>
        <dbReference type="Rhea" id="RHEA-COMP:9945"/>
        <dbReference type="ChEBI" id="CHEBI:15377"/>
        <dbReference type="ChEBI" id="CHEBI:78784"/>
        <dbReference type="ChEBI" id="CHEBI:78827"/>
        <dbReference type="EC" id="4.2.1.59"/>
    </reaction>
</comment>
<keyword evidence="3 9" id="KW-0963">Cytoplasm</keyword>
<dbReference type="InterPro" id="IPR029069">
    <property type="entry name" value="HotDog_dom_sf"/>
</dbReference>
<dbReference type="EMBL" id="FPCH01000002">
    <property type="protein sequence ID" value="SFV33551.1"/>
    <property type="molecule type" value="Genomic_DNA"/>
</dbReference>